<accession>A0A2G1WBK1</accession>
<sequence length="76" mass="8748">MTDLLLRTFRSNQVMAGWHFGGFRTKRRWSDAGEWWPPNGARWLSVQSLIATGSQHGSNLLICVNIGCEKEFPRDR</sequence>
<keyword evidence="2" id="KW-1185">Reference proteome</keyword>
<dbReference type="Proteomes" id="UP000225740">
    <property type="component" value="Unassembled WGS sequence"/>
</dbReference>
<proteinExistence type="predicted"/>
<protein>
    <submittedName>
        <fullName evidence="1">Uncharacterized protein</fullName>
    </submittedName>
</protein>
<comment type="caution">
    <text evidence="1">The sequence shown here is derived from an EMBL/GenBank/DDBJ whole genome shotgun (WGS) entry which is preliminary data.</text>
</comment>
<name>A0A2G1WBK1_9BACT</name>
<gene>
    <name evidence="1" type="ORF">CEE69_03175</name>
</gene>
<dbReference type="AlphaFoldDB" id="A0A2G1WBK1"/>
<evidence type="ECO:0000313" key="2">
    <source>
        <dbReference type="Proteomes" id="UP000225740"/>
    </source>
</evidence>
<dbReference type="EMBL" id="NIZW01000002">
    <property type="protein sequence ID" value="PHQ36415.1"/>
    <property type="molecule type" value="Genomic_DNA"/>
</dbReference>
<evidence type="ECO:0000313" key="1">
    <source>
        <dbReference type="EMBL" id="PHQ36415.1"/>
    </source>
</evidence>
<organism evidence="1 2">
    <name type="scientific">Rhodopirellula bahusiensis</name>
    <dbReference type="NCBI Taxonomy" id="2014065"/>
    <lineage>
        <taxon>Bacteria</taxon>
        <taxon>Pseudomonadati</taxon>
        <taxon>Planctomycetota</taxon>
        <taxon>Planctomycetia</taxon>
        <taxon>Pirellulales</taxon>
        <taxon>Pirellulaceae</taxon>
        <taxon>Rhodopirellula</taxon>
    </lineage>
</organism>
<reference evidence="1 2" key="1">
    <citation type="submission" date="2017-06" db="EMBL/GenBank/DDBJ databases">
        <title>Description of Rhodopirellula bahusiensis sp. nov.</title>
        <authorList>
            <person name="Kizina J."/>
            <person name="Harder J."/>
        </authorList>
    </citation>
    <scope>NUCLEOTIDE SEQUENCE [LARGE SCALE GENOMIC DNA]</scope>
    <source>
        <strain evidence="1 2">SWK21</strain>
    </source>
</reference>